<reference evidence="1 4" key="2">
    <citation type="submission" date="2018-01" db="EMBL/GenBank/DDBJ databases">
        <title>Complete genome sequence of Caulobacter flavus RHGG3.</title>
        <authorList>
            <person name="Yang E."/>
        </authorList>
    </citation>
    <scope>NUCLEOTIDE SEQUENCE [LARGE SCALE GENOMIC DNA]</scope>
    <source>
        <strain evidence="1 4">RHGG3</strain>
    </source>
</reference>
<sequence>MSTYQRDLQSFGGHVGDEGAFHELWHGFDALRCDHAEGRVDAVGVGLGLRAGDCGARRPTIVIQVARAGEIQPPSSLAGLPVHVEEVGDIVAPQVAVAGLNAPWLQQYDRPPCGVSIAPLGAYYAGTLGFYASSQGATYLVSCRHVLDPTLNGTVGGPGVRQPSAHDGDASQAQIGVTKYLGALQGSVGIPPADVAAALVTGPYDPRILIGDNQFAPIAAPNASVVPGQTVRKSGRTTGATTGRVELVTAQMTVRYANRTAQVFQDCIAVNNTARDFFEIGDDGALLTNNSFQPVGMMLAISVGPTGIAYAQRIETVLASLNAAAGPGANFQIVTGTGA</sequence>
<dbReference type="RefSeq" id="WP_101715327.1">
    <property type="nucleotide sequence ID" value="NZ_CP026100.1"/>
</dbReference>
<keyword evidence="4" id="KW-1185">Reference proteome</keyword>
<proteinExistence type="predicted"/>
<dbReference type="InterPro" id="IPR043504">
    <property type="entry name" value="Peptidase_S1_PA_chymotrypsin"/>
</dbReference>
<dbReference type="InterPro" id="IPR009003">
    <property type="entry name" value="Peptidase_S1_PA"/>
</dbReference>
<evidence type="ECO:0000313" key="4">
    <source>
        <dbReference type="Proteomes" id="UP000281192"/>
    </source>
</evidence>
<accession>A0A2N5CME0</accession>
<evidence type="ECO:0000313" key="3">
    <source>
        <dbReference type="Proteomes" id="UP000234483"/>
    </source>
</evidence>
<dbReference type="Proteomes" id="UP000281192">
    <property type="component" value="Chromosome"/>
</dbReference>
<evidence type="ECO:0008006" key="5">
    <source>
        <dbReference type="Google" id="ProtNLM"/>
    </source>
</evidence>
<dbReference type="OrthoDB" id="104542at2"/>
<dbReference type="AlphaFoldDB" id="A0A2N5CME0"/>
<name>A0A2N5CME0_9CAUL</name>
<dbReference type="EMBL" id="CP026100">
    <property type="protein sequence ID" value="AYV44814.1"/>
    <property type="molecule type" value="Genomic_DNA"/>
</dbReference>
<protein>
    <recommendedName>
        <fullName evidence="5">Serine protease</fullName>
    </recommendedName>
</protein>
<dbReference type="Proteomes" id="UP000234483">
    <property type="component" value="Unassembled WGS sequence"/>
</dbReference>
<evidence type="ECO:0000313" key="2">
    <source>
        <dbReference type="EMBL" id="PLR07154.1"/>
    </source>
</evidence>
<dbReference type="Gene3D" id="2.40.10.10">
    <property type="entry name" value="Trypsin-like serine proteases"/>
    <property type="match status" value="2"/>
</dbReference>
<dbReference type="KEGG" id="cfh:C1707_00225"/>
<gene>
    <name evidence="1" type="ORF">C1707_00225</name>
    <name evidence="2" type="ORF">CFHF_23340</name>
</gene>
<organism evidence="2 3">
    <name type="scientific">Caulobacter flavus</name>
    <dbReference type="NCBI Taxonomy" id="1679497"/>
    <lineage>
        <taxon>Bacteria</taxon>
        <taxon>Pseudomonadati</taxon>
        <taxon>Pseudomonadota</taxon>
        <taxon>Alphaproteobacteria</taxon>
        <taxon>Caulobacterales</taxon>
        <taxon>Caulobacteraceae</taxon>
        <taxon>Caulobacter</taxon>
    </lineage>
</organism>
<reference evidence="2 3" key="1">
    <citation type="submission" date="2017-12" db="EMBL/GenBank/DDBJ databases">
        <title>The genome sequence of Caulobacter flavus CGMCC1 15093.</title>
        <authorList>
            <person name="Gao J."/>
            <person name="Mao X."/>
            <person name="Sun J."/>
        </authorList>
    </citation>
    <scope>NUCLEOTIDE SEQUENCE [LARGE SCALE GENOMIC DNA]</scope>
    <source>
        <strain evidence="2 3">CGMCC1 15093</strain>
    </source>
</reference>
<evidence type="ECO:0000313" key="1">
    <source>
        <dbReference type="EMBL" id="AYV44814.1"/>
    </source>
</evidence>
<dbReference type="SUPFAM" id="SSF50494">
    <property type="entry name" value="Trypsin-like serine proteases"/>
    <property type="match status" value="1"/>
</dbReference>
<dbReference type="EMBL" id="PJRQ01000047">
    <property type="protein sequence ID" value="PLR07154.1"/>
    <property type="molecule type" value="Genomic_DNA"/>
</dbReference>